<evidence type="ECO:0000256" key="7">
    <source>
        <dbReference type="SAM" id="Phobius"/>
    </source>
</evidence>
<comment type="caution">
    <text evidence="9">The sequence shown here is derived from an EMBL/GenBank/DDBJ whole genome shotgun (WGS) entry which is preliminary data.</text>
</comment>
<accession>A0A7W5ZIT5</accession>
<evidence type="ECO:0000256" key="1">
    <source>
        <dbReference type="ARBA" id="ARBA00004127"/>
    </source>
</evidence>
<evidence type="ECO:0000256" key="5">
    <source>
        <dbReference type="ARBA" id="ARBA00023098"/>
    </source>
</evidence>
<sequence>MSNELEQTIIQLTTPLYALLIGLEALLSHRQHRDFYTWRDTLTNFVLMLLNGGIDLAFRAVYVVVLVWFYQYHVTVIDNVYLYWFLLFLAEDFVFYILHVVDHYCRLFWAVHVTHHSSEHFNLTTGFRSSVFQPLYRFVYFIPLVLFGFKPADIVLMYSITQTYGILVHTNYLGKLGWLGYVFVTPSHHRVHHASNVAYLDKNMGMCLIIWDRLFGTFQEELDQEPVRYGLTKSLEDTSLGNTIFHEWKAIAKDLGRNVGITTKLKYLLNPPGWSHDGSTLTSNQLRELEEKQKSSSSVTTL</sequence>
<feature type="transmembrane region" description="Helical" evidence="7">
    <location>
        <begin position="41"/>
        <end position="69"/>
    </location>
</feature>
<dbReference type="InterPro" id="IPR006694">
    <property type="entry name" value="Fatty_acid_hydroxylase"/>
</dbReference>
<reference evidence="9 10" key="1">
    <citation type="submission" date="2020-08" db="EMBL/GenBank/DDBJ databases">
        <title>Genomic Encyclopedia of Type Strains, Phase IV (KMG-IV): sequencing the most valuable type-strain genomes for metagenomic binning, comparative biology and taxonomic classification.</title>
        <authorList>
            <person name="Goeker M."/>
        </authorList>
    </citation>
    <scope>NUCLEOTIDE SEQUENCE [LARGE SCALE GENOMIC DNA]</scope>
    <source>
        <strain evidence="9 10">DSM 17976</strain>
    </source>
</reference>
<dbReference type="EMBL" id="JACIBY010000001">
    <property type="protein sequence ID" value="MBB3836712.1"/>
    <property type="molecule type" value="Genomic_DNA"/>
</dbReference>
<dbReference type="GO" id="GO:0012505">
    <property type="term" value="C:endomembrane system"/>
    <property type="evidence" value="ECO:0007669"/>
    <property type="project" value="UniProtKB-SubCell"/>
</dbReference>
<evidence type="ECO:0000256" key="4">
    <source>
        <dbReference type="ARBA" id="ARBA00023002"/>
    </source>
</evidence>
<keyword evidence="6 7" id="KW-0472">Membrane</keyword>
<dbReference type="GO" id="GO:0006643">
    <property type="term" value="P:membrane lipid metabolic process"/>
    <property type="evidence" value="ECO:0007669"/>
    <property type="project" value="TreeGrafter"/>
</dbReference>
<feature type="transmembrane region" description="Helical" evidence="7">
    <location>
        <begin position="138"/>
        <end position="160"/>
    </location>
</feature>
<organism evidence="9 10">
    <name type="scientific">Runella defluvii</name>
    <dbReference type="NCBI Taxonomy" id="370973"/>
    <lineage>
        <taxon>Bacteria</taxon>
        <taxon>Pseudomonadati</taxon>
        <taxon>Bacteroidota</taxon>
        <taxon>Cytophagia</taxon>
        <taxon>Cytophagales</taxon>
        <taxon>Spirosomataceae</taxon>
        <taxon>Runella</taxon>
    </lineage>
</organism>
<evidence type="ECO:0000256" key="3">
    <source>
        <dbReference type="ARBA" id="ARBA00022989"/>
    </source>
</evidence>
<evidence type="ECO:0000256" key="2">
    <source>
        <dbReference type="ARBA" id="ARBA00022692"/>
    </source>
</evidence>
<feature type="transmembrane region" description="Helical" evidence="7">
    <location>
        <begin position="81"/>
        <end position="101"/>
    </location>
</feature>
<dbReference type="PANTHER" id="PTHR21624">
    <property type="entry name" value="STEROL DESATURASE-RELATED PROTEIN"/>
    <property type="match status" value="1"/>
</dbReference>
<dbReference type="AlphaFoldDB" id="A0A7W5ZIT5"/>
<keyword evidence="3 7" id="KW-1133">Transmembrane helix</keyword>
<dbReference type="PANTHER" id="PTHR21624:SF1">
    <property type="entry name" value="ALKYLGLYCEROL MONOOXYGENASE"/>
    <property type="match status" value="1"/>
</dbReference>
<feature type="domain" description="Fatty acid hydroxylase" evidence="8">
    <location>
        <begin position="84"/>
        <end position="217"/>
    </location>
</feature>
<evidence type="ECO:0000313" key="10">
    <source>
        <dbReference type="Proteomes" id="UP000541352"/>
    </source>
</evidence>
<keyword evidence="5" id="KW-0443">Lipid metabolism</keyword>
<name>A0A7W5ZIT5_9BACT</name>
<dbReference type="GO" id="GO:0050479">
    <property type="term" value="F:glyceryl-ether monooxygenase activity"/>
    <property type="evidence" value="ECO:0007669"/>
    <property type="project" value="TreeGrafter"/>
</dbReference>
<keyword evidence="2 7" id="KW-0812">Transmembrane</keyword>
<comment type="subcellular location">
    <subcellularLocation>
        <location evidence="1">Endomembrane system</location>
        <topology evidence="1">Multi-pass membrane protein</topology>
    </subcellularLocation>
</comment>
<feature type="transmembrane region" description="Helical" evidence="7">
    <location>
        <begin position="12"/>
        <end position="29"/>
    </location>
</feature>
<evidence type="ECO:0000259" key="8">
    <source>
        <dbReference type="Pfam" id="PF04116"/>
    </source>
</evidence>
<dbReference type="GO" id="GO:0005506">
    <property type="term" value="F:iron ion binding"/>
    <property type="evidence" value="ECO:0007669"/>
    <property type="project" value="InterPro"/>
</dbReference>
<keyword evidence="10" id="KW-1185">Reference proteome</keyword>
<dbReference type="GO" id="GO:0016020">
    <property type="term" value="C:membrane"/>
    <property type="evidence" value="ECO:0007669"/>
    <property type="project" value="GOC"/>
</dbReference>
<gene>
    <name evidence="9" type="ORF">FHS57_000694</name>
</gene>
<keyword evidence="4" id="KW-0560">Oxidoreductase</keyword>
<proteinExistence type="predicted"/>
<evidence type="ECO:0000256" key="6">
    <source>
        <dbReference type="ARBA" id="ARBA00023136"/>
    </source>
</evidence>
<dbReference type="GO" id="GO:0008610">
    <property type="term" value="P:lipid biosynthetic process"/>
    <property type="evidence" value="ECO:0007669"/>
    <property type="project" value="InterPro"/>
</dbReference>
<protein>
    <submittedName>
        <fullName evidence="9">Sterol desaturase/sphingolipid hydroxylase (Fatty acid hydroxylase superfamily)</fullName>
    </submittedName>
</protein>
<dbReference type="Proteomes" id="UP000541352">
    <property type="component" value="Unassembled WGS sequence"/>
</dbReference>
<dbReference type="Pfam" id="PF04116">
    <property type="entry name" value="FA_hydroxylase"/>
    <property type="match status" value="1"/>
</dbReference>
<dbReference type="RefSeq" id="WP_183971486.1">
    <property type="nucleotide sequence ID" value="NZ_JACIBY010000001.1"/>
</dbReference>
<evidence type="ECO:0000313" key="9">
    <source>
        <dbReference type="EMBL" id="MBB3836712.1"/>
    </source>
</evidence>
<dbReference type="InterPro" id="IPR051689">
    <property type="entry name" value="Sterol_desaturase/TMEM195"/>
</dbReference>